<name>A0A2N7X6P3_9BURK</name>
<evidence type="ECO:0000256" key="1">
    <source>
        <dbReference type="SAM" id="MobiDB-lite"/>
    </source>
</evidence>
<dbReference type="AlphaFoldDB" id="A0A2N7X6P3"/>
<dbReference type="OrthoDB" id="9764804at2"/>
<protein>
    <submittedName>
        <fullName evidence="2">Sialidase</fullName>
    </submittedName>
</protein>
<dbReference type="InterPro" id="IPR015943">
    <property type="entry name" value="WD40/YVTN_repeat-like_dom_sf"/>
</dbReference>
<dbReference type="Proteomes" id="UP000235777">
    <property type="component" value="Unassembled WGS sequence"/>
</dbReference>
<keyword evidence="3" id="KW-1185">Reference proteome</keyword>
<evidence type="ECO:0000313" key="3">
    <source>
        <dbReference type="Proteomes" id="UP000235777"/>
    </source>
</evidence>
<dbReference type="PANTHER" id="PTHR43739">
    <property type="entry name" value="XYLOGLUCANASE (EUROFUNG)"/>
    <property type="match status" value="1"/>
</dbReference>
<feature type="region of interest" description="Disordered" evidence="1">
    <location>
        <begin position="94"/>
        <end position="122"/>
    </location>
</feature>
<reference evidence="2 3" key="1">
    <citation type="submission" date="2018-01" db="EMBL/GenBank/DDBJ databases">
        <title>Whole genome analyses suggest that Burkholderia sensu lato contains two further novel genera in the rhizoxinica-symbiotica group Mycetohabitans gen. nov., and Trinickia gen. nov.: implications for the evolution of diazotrophy and nodulation in the Burkholderiaceae.</title>
        <authorList>
            <person name="Estrada-de los Santos P."/>
            <person name="Palmer M."/>
            <person name="Chavez-Ramirez B."/>
            <person name="Beukes C."/>
            <person name="Steenkamp E.T."/>
            <person name="Hirsch A.M."/>
            <person name="Manyaka P."/>
            <person name="Maluk M."/>
            <person name="Lafos M."/>
            <person name="Crook M."/>
            <person name="Gross E."/>
            <person name="Simon M.F."/>
            <person name="Bueno dos Reis Junior F."/>
            <person name="Poole P.S."/>
            <person name="Venter S.N."/>
            <person name="James E.K."/>
        </authorList>
    </citation>
    <scope>NUCLEOTIDE SEQUENCE [LARGE SCALE GENOMIC DNA]</scope>
    <source>
        <strain evidence="2 3">JPY 581</strain>
    </source>
</reference>
<dbReference type="GO" id="GO:0010411">
    <property type="term" value="P:xyloglucan metabolic process"/>
    <property type="evidence" value="ECO:0007669"/>
    <property type="project" value="TreeGrafter"/>
</dbReference>
<organism evidence="2 3">
    <name type="scientific">Trinickia symbiotica</name>
    <dbReference type="NCBI Taxonomy" id="863227"/>
    <lineage>
        <taxon>Bacteria</taxon>
        <taxon>Pseudomonadati</taxon>
        <taxon>Pseudomonadota</taxon>
        <taxon>Betaproteobacteria</taxon>
        <taxon>Burkholderiales</taxon>
        <taxon>Burkholderiaceae</taxon>
        <taxon>Trinickia</taxon>
    </lineage>
</organism>
<proteinExistence type="predicted"/>
<accession>A0A2N7X6P3</accession>
<dbReference type="STRING" id="863227.GCA_000373005_01228"/>
<evidence type="ECO:0000313" key="2">
    <source>
        <dbReference type="EMBL" id="PMS37251.1"/>
    </source>
</evidence>
<dbReference type="EMBL" id="PNYC01000004">
    <property type="protein sequence ID" value="PMS37251.1"/>
    <property type="molecule type" value="Genomic_DNA"/>
</dbReference>
<dbReference type="PANTHER" id="PTHR43739:SF5">
    <property type="entry name" value="EXO-ALPHA-SIALIDASE"/>
    <property type="match status" value="1"/>
</dbReference>
<dbReference type="InterPro" id="IPR052025">
    <property type="entry name" value="Xyloglucanase_GH74"/>
</dbReference>
<comment type="caution">
    <text evidence="2">The sequence shown here is derived from an EMBL/GenBank/DDBJ whole genome shotgun (WGS) entry which is preliminary data.</text>
</comment>
<dbReference type="Gene3D" id="2.130.10.10">
    <property type="entry name" value="YVTN repeat-like/Quinoprotein amine dehydrogenase"/>
    <property type="match status" value="1"/>
</dbReference>
<gene>
    <name evidence="2" type="ORF">C0Z20_07945</name>
</gene>
<dbReference type="SUPFAM" id="SSF110296">
    <property type="entry name" value="Oligoxyloglucan reducing end-specific cellobiohydrolase"/>
    <property type="match status" value="1"/>
</dbReference>
<sequence>MSDRLIVGTRKGLFEFAWNDGAFGIGPGTPHFLGEPVTMALLDPRDGTLYAALNLGHFGVKLHRRRAGASEWEECAVPVYPPQPEREAVALVEEQSADARGDALSQSQSQSSADNRGAADGPSWTLEQIWTLEPGGPEEPGVLWAGTIPGGLFRSDDGGDSWTLNRPLWDRPERSEWMGGGYDHPGIHSILVDPRDSRHVTIGISSGGIWQTNDGGASWRPTAEGMEADYMPPERRHDPNIQDPHRVVQCPAKPDVLWVQHHCAIFRSIDGGAQWTRVEAKPSSFGFAVAAHPRDSDTAWFVPAIKDACRVPVDARFVVTRTCDGGRTFESFSAGLPDMPAYDLVYRHGLAIDSTGKRLAMGSTTGGLWTSEDGGESWRQASAHLPPIYCVRFA</sequence>
<dbReference type="RefSeq" id="WP_018439765.1">
    <property type="nucleotide sequence ID" value="NZ_KB890166.1"/>
</dbReference>